<feature type="region of interest" description="Disordered" evidence="1">
    <location>
        <begin position="93"/>
        <end position="164"/>
    </location>
</feature>
<keyword evidence="3" id="KW-1185">Reference proteome</keyword>
<dbReference type="AlphaFoldDB" id="A0AAV7UYF0"/>
<dbReference type="EMBL" id="JANPWB010000004">
    <property type="protein sequence ID" value="KAJ1194119.1"/>
    <property type="molecule type" value="Genomic_DNA"/>
</dbReference>
<reference evidence="2" key="1">
    <citation type="journal article" date="2022" name="bioRxiv">
        <title>Sequencing and chromosome-scale assembly of the giantPleurodeles waltlgenome.</title>
        <authorList>
            <person name="Brown T."/>
            <person name="Elewa A."/>
            <person name="Iarovenko S."/>
            <person name="Subramanian E."/>
            <person name="Araus A.J."/>
            <person name="Petzold A."/>
            <person name="Susuki M."/>
            <person name="Suzuki K.-i.T."/>
            <person name="Hayashi T."/>
            <person name="Toyoda A."/>
            <person name="Oliveira C."/>
            <person name="Osipova E."/>
            <person name="Leigh N.D."/>
            <person name="Simon A."/>
            <person name="Yun M.H."/>
        </authorList>
    </citation>
    <scope>NUCLEOTIDE SEQUENCE</scope>
    <source>
        <strain evidence="2">20211129_DDA</strain>
        <tissue evidence="2">Liver</tissue>
    </source>
</reference>
<dbReference type="Proteomes" id="UP001066276">
    <property type="component" value="Chromosome 2_2"/>
</dbReference>
<evidence type="ECO:0000313" key="2">
    <source>
        <dbReference type="EMBL" id="KAJ1194119.1"/>
    </source>
</evidence>
<evidence type="ECO:0000313" key="3">
    <source>
        <dbReference type="Proteomes" id="UP001066276"/>
    </source>
</evidence>
<comment type="caution">
    <text evidence="2">The sequence shown here is derived from an EMBL/GenBank/DDBJ whole genome shotgun (WGS) entry which is preliminary data.</text>
</comment>
<feature type="compositionally biased region" description="Basic residues" evidence="1">
    <location>
        <begin position="150"/>
        <end position="164"/>
    </location>
</feature>
<proteinExistence type="predicted"/>
<name>A0AAV7UYF0_PLEWA</name>
<sequence>MRRSAEAFYFSVHNSAPEGTYDRREVVGSVREVCGCRCGHSVLRKEDQGRSAGHVLRAAGWDLKPVAELWRGPCRLRQSGAVLQRNWDEVAERGRPALAEPSGGSGAAVARRQESEGRGGHARRHHGERGAPLAPGPKGQTGPPPLMVRRWVRWGPPKRRGAQR</sequence>
<protein>
    <submittedName>
        <fullName evidence="2">Uncharacterized protein</fullName>
    </submittedName>
</protein>
<gene>
    <name evidence="2" type="ORF">NDU88_003414</name>
</gene>
<evidence type="ECO:0000256" key="1">
    <source>
        <dbReference type="SAM" id="MobiDB-lite"/>
    </source>
</evidence>
<organism evidence="2 3">
    <name type="scientific">Pleurodeles waltl</name>
    <name type="common">Iberian ribbed newt</name>
    <dbReference type="NCBI Taxonomy" id="8319"/>
    <lineage>
        <taxon>Eukaryota</taxon>
        <taxon>Metazoa</taxon>
        <taxon>Chordata</taxon>
        <taxon>Craniata</taxon>
        <taxon>Vertebrata</taxon>
        <taxon>Euteleostomi</taxon>
        <taxon>Amphibia</taxon>
        <taxon>Batrachia</taxon>
        <taxon>Caudata</taxon>
        <taxon>Salamandroidea</taxon>
        <taxon>Salamandridae</taxon>
        <taxon>Pleurodelinae</taxon>
        <taxon>Pleurodeles</taxon>
    </lineage>
</organism>
<accession>A0AAV7UYF0</accession>